<dbReference type="AlphaFoldDB" id="A0A2M7V018"/>
<reference evidence="3" key="1">
    <citation type="submission" date="2017-09" db="EMBL/GenBank/DDBJ databases">
        <title>Depth-based differentiation of microbial function through sediment-hosted aquifers and enrichment of novel symbionts in the deep terrestrial subsurface.</title>
        <authorList>
            <person name="Probst A.J."/>
            <person name="Ladd B."/>
            <person name="Jarett J.K."/>
            <person name="Geller-Mcgrath D.E."/>
            <person name="Sieber C.M.K."/>
            <person name="Emerson J.B."/>
            <person name="Anantharaman K."/>
            <person name="Thomas B.C."/>
            <person name="Malmstrom R."/>
            <person name="Stieglmeier M."/>
            <person name="Klingl A."/>
            <person name="Woyke T."/>
            <person name="Ryan C.M."/>
            <person name="Banfield J.F."/>
        </authorList>
    </citation>
    <scope>NUCLEOTIDE SEQUENCE [LARGE SCALE GENOMIC DNA]</scope>
</reference>
<dbReference type="Pfam" id="PF12686">
    <property type="entry name" value="DUF3800"/>
    <property type="match status" value="1"/>
</dbReference>
<evidence type="ECO:0000256" key="1">
    <source>
        <dbReference type="SAM" id="Phobius"/>
    </source>
</evidence>
<feature type="transmembrane region" description="Helical" evidence="1">
    <location>
        <begin position="194"/>
        <end position="211"/>
    </location>
</feature>
<sequence length="259" mass="30780">MYLSYFDESGDDGYPKYSSELFVLTSLYLHYQKWREDFSLIREFRQQLKKDFGLPVKAEFHAKYFILNKNPFKEYKISDNDRKKILILFSKFIPNTTLKFINVAIDKTKIMLNDYPVLENAVKYNIQRIENDLGVDPLNKFMIITDEGRVGKMRKIARKIQRINIIPSKFSGAYRKEIKLLIEDPLPKKSQESYFIQIADFVAYVVYLYVIKKYLQKKWSKRLELILNFNDVKEILDNLKPSLNLKASKDDYGIVCYPK</sequence>
<evidence type="ECO:0000313" key="3">
    <source>
        <dbReference type="Proteomes" id="UP000231538"/>
    </source>
</evidence>
<proteinExistence type="predicted"/>
<evidence type="ECO:0008006" key="4">
    <source>
        <dbReference type="Google" id="ProtNLM"/>
    </source>
</evidence>
<keyword evidence="1" id="KW-0812">Transmembrane</keyword>
<organism evidence="2 3">
    <name type="scientific">Candidatus Nealsonbacteria bacterium CG_4_10_14_0_2_um_filter_37_10</name>
    <dbReference type="NCBI Taxonomy" id="1974679"/>
    <lineage>
        <taxon>Bacteria</taxon>
        <taxon>Candidatus Nealsoniibacteriota</taxon>
    </lineage>
</organism>
<evidence type="ECO:0000313" key="2">
    <source>
        <dbReference type="EMBL" id="PIZ89485.1"/>
    </source>
</evidence>
<dbReference type="InterPro" id="IPR024524">
    <property type="entry name" value="DUF3800"/>
</dbReference>
<name>A0A2M7V018_9BACT</name>
<accession>A0A2M7V018</accession>
<dbReference type="Proteomes" id="UP000231538">
    <property type="component" value="Unassembled WGS sequence"/>
</dbReference>
<protein>
    <recommendedName>
        <fullName evidence="4">DUF3800 domain-containing protein</fullName>
    </recommendedName>
</protein>
<dbReference type="EMBL" id="PFPC01000039">
    <property type="protein sequence ID" value="PIZ89485.1"/>
    <property type="molecule type" value="Genomic_DNA"/>
</dbReference>
<keyword evidence="1" id="KW-0472">Membrane</keyword>
<keyword evidence="1" id="KW-1133">Transmembrane helix</keyword>
<gene>
    <name evidence="2" type="ORF">COX89_01340</name>
</gene>
<comment type="caution">
    <text evidence="2">The sequence shown here is derived from an EMBL/GenBank/DDBJ whole genome shotgun (WGS) entry which is preliminary data.</text>
</comment>